<evidence type="ECO:0000256" key="4">
    <source>
        <dbReference type="ARBA" id="ARBA00035241"/>
    </source>
</evidence>
<dbReference type="GO" id="GO:0006412">
    <property type="term" value="P:translation"/>
    <property type="evidence" value="ECO:0007669"/>
    <property type="project" value="InterPro"/>
</dbReference>
<dbReference type="Pfam" id="PF00687">
    <property type="entry name" value="Ribosomal_L1"/>
    <property type="match status" value="1"/>
</dbReference>
<keyword evidence="5" id="KW-1185">Reference proteome</keyword>
<dbReference type="InterPro" id="IPR023674">
    <property type="entry name" value="Ribosomal_uL1-like"/>
</dbReference>
<dbReference type="Gene3D" id="3.30.190.20">
    <property type="match status" value="1"/>
</dbReference>
<evidence type="ECO:0000256" key="1">
    <source>
        <dbReference type="ARBA" id="ARBA00010531"/>
    </source>
</evidence>
<dbReference type="Proteomes" id="UP000515146">
    <property type="component" value="Unplaced"/>
</dbReference>
<evidence type="ECO:0000313" key="5">
    <source>
        <dbReference type="Proteomes" id="UP000515146"/>
    </source>
</evidence>
<dbReference type="GO" id="GO:0015934">
    <property type="term" value="C:large ribosomal subunit"/>
    <property type="evidence" value="ECO:0007669"/>
    <property type="project" value="InterPro"/>
</dbReference>
<dbReference type="CDD" id="cd00403">
    <property type="entry name" value="Ribosomal_L1"/>
    <property type="match status" value="1"/>
</dbReference>
<dbReference type="InParanoid" id="A0A6P6YBN0"/>
<evidence type="ECO:0000256" key="2">
    <source>
        <dbReference type="ARBA" id="ARBA00022980"/>
    </source>
</evidence>
<dbReference type="RefSeq" id="XP_027202797.1">
    <property type="nucleotide sequence ID" value="XM_027346996.1"/>
</dbReference>
<reference evidence="6" key="1">
    <citation type="submission" date="2025-08" db="UniProtKB">
        <authorList>
            <consortium name="RefSeq"/>
        </authorList>
    </citation>
    <scope>IDENTIFICATION</scope>
    <source>
        <strain evidence="6">Airmid</strain>
    </source>
</reference>
<keyword evidence="3" id="KW-0687">Ribonucleoprotein</keyword>
<dbReference type="InterPro" id="IPR016095">
    <property type="entry name" value="Ribosomal_uL1_3-a/b-sand"/>
</dbReference>
<dbReference type="PANTHER" id="PTHR36427">
    <property type="entry name" value="54S RIBOSOMAL PROTEIN L1, MITOCHONDRIAL"/>
    <property type="match status" value="1"/>
</dbReference>
<organism evidence="5 6">
    <name type="scientific">Dermatophagoides pteronyssinus</name>
    <name type="common">European house dust mite</name>
    <dbReference type="NCBI Taxonomy" id="6956"/>
    <lineage>
        <taxon>Eukaryota</taxon>
        <taxon>Metazoa</taxon>
        <taxon>Ecdysozoa</taxon>
        <taxon>Arthropoda</taxon>
        <taxon>Chelicerata</taxon>
        <taxon>Arachnida</taxon>
        <taxon>Acari</taxon>
        <taxon>Acariformes</taxon>
        <taxon>Sarcoptiformes</taxon>
        <taxon>Astigmata</taxon>
        <taxon>Psoroptidia</taxon>
        <taxon>Analgoidea</taxon>
        <taxon>Pyroglyphidae</taxon>
        <taxon>Dermatophagoidinae</taxon>
        <taxon>Dermatophagoides</taxon>
    </lineage>
</organism>
<evidence type="ECO:0000313" key="6">
    <source>
        <dbReference type="RefSeq" id="XP_027202797.1"/>
    </source>
</evidence>
<dbReference type="PIRSF" id="PIRSF002155">
    <property type="entry name" value="Ribosomal_L1"/>
    <property type="match status" value="1"/>
</dbReference>
<proteinExistence type="inferred from homology"/>
<dbReference type="InterPro" id="IPR028364">
    <property type="entry name" value="Ribosomal_uL1/biogenesis"/>
</dbReference>
<dbReference type="GO" id="GO:0003735">
    <property type="term" value="F:structural constituent of ribosome"/>
    <property type="evidence" value="ECO:0007669"/>
    <property type="project" value="InterPro"/>
</dbReference>
<dbReference type="SUPFAM" id="SSF56808">
    <property type="entry name" value="Ribosomal protein L1"/>
    <property type="match status" value="1"/>
</dbReference>
<name>A0A6P6YBN0_DERPT</name>
<comment type="similarity">
    <text evidence="1">Belongs to the universal ribosomal protein uL1 family.</text>
</comment>
<dbReference type="OrthoDB" id="2449818at2759"/>
<dbReference type="PANTHER" id="PTHR36427:SF3">
    <property type="entry name" value="LARGE RIBOSOMAL SUBUNIT PROTEIN UL1M"/>
    <property type="match status" value="1"/>
</dbReference>
<accession>A0A6P6YBN0</accession>
<dbReference type="GO" id="GO:0003723">
    <property type="term" value="F:RNA binding"/>
    <property type="evidence" value="ECO:0007669"/>
    <property type="project" value="InterPro"/>
</dbReference>
<dbReference type="Gene3D" id="3.40.50.790">
    <property type="match status" value="1"/>
</dbReference>
<gene>
    <name evidence="6" type="primary">LOC113796693</name>
</gene>
<dbReference type="AlphaFoldDB" id="A0A6P6YBN0"/>
<protein>
    <recommendedName>
        <fullName evidence="4">Large ribosomal subunit protein uL1</fullName>
    </recommendedName>
</protein>
<sequence>MSKLSQQVVEEAVRAVLNPEKKRNFLESIDLQIVIKDYDLKRDKRFNGTIRLPHVISPNRKVCVLGTDVHCEEAKNCGLTCLNVAAMEAINMNAKVVKKLAKKYHYFMCSSSLITMIPKYFGPTLNKLGKFPAIITPNDKLADKSTDLKATVKFVFKKDTSLGVAIGNVNMTEQELTENLHTAINFLVSLTKKNWHNIKTMHIRSAMGKPRQIYP</sequence>
<keyword evidence="2" id="KW-0689">Ribosomal protein</keyword>
<dbReference type="InterPro" id="IPR002143">
    <property type="entry name" value="Ribosomal_uL1"/>
</dbReference>
<evidence type="ECO:0000256" key="3">
    <source>
        <dbReference type="ARBA" id="ARBA00023274"/>
    </source>
</evidence>
<dbReference type="KEGG" id="dpte:113796693"/>